<feature type="region of interest" description="Disordered" evidence="1">
    <location>
        <begin position="200"/>
        <end position="224"/>
    </location>
</feature>
<gene>
    <name evidence="2" type="ORF">N7515_003252</name>
</gene>
<dbReference type="RefSeq" id="XP_056523053.1">
    <property type="nucleotide sequence ID" value="XM_056663996.1"/>
</dbReference>
<evidence type="ECO:0000256" key="1">
    <source>
        <dbReference type="SAM" id="MobiDB-lite"/>
    </source>
</evidence>
<reference evidence="2" key="2">
    <citation type="journal article" date="2023" name="IMA Fungus">
        <title>Comparative genomic study of the Penicillium genus elucidates a diverse pangenome and 15 lateral gene transfer events.</title>
        <authorList>
            <person name="Petersen C."/>
            <person name="Sorensen T."/>
            <person name="Nielsen M.R."/>
            <person name="Sondergaard T.E."/>
            <person name="Sorensen J.L."/>
            <person name="Fitzpatrick D.A."/>
            <person name="Frisvad J.C."/>
            <person name="Nielsen K.L."/>
        </authorList>
    </citation>
    <scope>NUCLEOTIDE SEQUENCE</scope>
    <source>
        <strain evidence="2">IBT 22155</strain>
    </source>
</reference>
<dbReference type="AlphaFoldDB" id="A0A9W9L5J4"/>
<protein>
    <submittedName>
        <fullName evidence="2">Uncharacterized protein</fullName>
    </submittedName>
</protein>
<feature type="region of interest" description="Disordered" evidence="1">
    <location>
        <begin position="1"/>
        <end position="52"/>
    </location>
</feature>
<comment type="caution">
    <text evidence="2">The sequence shown here is derived from an EMBL/GenBank/DDBJ whole genome shotgun (WGS) entry which is preliminary data.</text>
</comment>
<organism evidence="2 3">
    <name type="scientific">Penicillium bovifimosum</name>
    <dbReference type="NCBI Taxonomy" id="126998"/>
    <lineage>
        <taxon>Eukaryota</taxon>
        <taxon>Fungi</taxon>
        <taxon>Dikarya</taxon>
        <taxon>Ascomycota</taxon>
        <taxon>Pezizomycotina</taxon>
        <taxon>Eurotiomycetes</taxon>
        <taxon>Eurotiomycetidae</taxon>
        <taxon>Eurotiales</taxon>
        <taxon>Aspergillaceae</taxon>
        <taxon>Penicillium</taxon>
    </lineage>
</organism>
<dbReference type="Proteomes" id="UP001149079">
    <property type="component" value="Unassembled WGS sequence"/>
</dbReference>
<dbReference type="EMBL" id="JAPQKL010000003">
    <property type="protein sequence ID" value="KAJ5138404.1"/>
    <property type="molecule type" value="Genomic_DNA"/>
</dbReference>
<evidence type="ECO:0000313" key="3">
    <source>
        <dbReference type="Proteomes" id="UP001149079"/>
    </source>
</evidence>
<feature type="compositionally biased region" description="Polar residues" evidence="1">
    <location>
        <begin position="208"/>
        <end position="224"/>
    </location>
</feature>
<sequence length="224" mass="24876">MSIQQQRATLTERGRDMDIAAASLTKRLRETERAASSPAAQTSSGGEWKRSAKLPDAPLFDDGVSVKFTPWRRAVENKLMLNADHYPSERYGMAYVSTRCAGKAQAQPQPRLDPTVSNRYKTAVEMLDHLQIIFKDPMERLIAKGDLFEKLVPGLQTLTVSDAFNDPVTLEDFVASCRRSALGLSRLTNANLDSIQQVRVENTRRKSSQSTSETTPSGEQKPSC</sequence>
<accession>A0A9W9L5J4</accession>
<name>A0A9W9L5J4_9EURO</name>
<dbReference type="GeneID" id="81403166"/>
<dbReference type="OrthoDB" id="4365667at2759"/>
<evidence type="ECO:0000313" key="2">
    <source>
        <dbReference type="EMBL" id="KAJ5138404.1"/>
    </source>
</evidence>
<reference evidence="2" key="1">
    <citation type="submission" date="2022-11" db="EMBL/GenBank/DDBJ databases">
        <authorList>
            <person name="Petersen C."/>
        </authorList>
    </citation>
    <scope>NUCLEOTIDE SEQUENCE</scope>
    <source>
        <strain evidence="2">IBT 22155</strain>
    </source>
</reference>
<proteinExistence type="predicted"/>
<keyword evidence="3" id="KW-1185">Reference proteome</keyword>